<dbReference type="EMBL" id="MZ089788">
    <property type="protein sequence ID" value="QXN75209.1"/>
    <property type="molecule type" value="Genomic_DNA"/>
</dbReference>
<proteinExistence type="predicted"/>
<sequence>MFTPMVATGKFNVDQYLAARYDMMGLRRYFRMVPVIKSREFTRMLYYTGSLLVLSKIYPNDPLEAIYRSFREFQNLHCRSTLSVSRSYSEWLILLSRYLPVLYENLQKWPACIR</sequence>
<evidence type="ECO:0000313" key="1">
    <source>
        <dbReference type="EMBL" id="QXN75209.1"/>
    </source>
</evidence>
<protein>
    <submittedName>
        <fullName evidence="1">Uncharacterized protein</fullName>
    </submittedName>
</protein>
<name>A0A8F5MJQ6_9VIRU</name>
<reference evidence="1" key="1">
    <citation type="submission" date="2021-04" db="EMBL/GenBank/DDBJ databases">
        <title>Genomes of microviruses identified in yellow-bellied marmot fecal samples.</title>
        <authorList>
            <person name="Varsani A."/>
            <person name="Kraberger S."/>
            <person name="Chatterjee A."/>
            <person name="Richet C."/>
            <person name="Fontenele R.S."/>
            <person name="Schmidlin K."/>
            <person name="Blumstein D.T."/>
        </authorList>
    </citation>
    <scope>NUCLEOTIDE SEQUENCE</scope>
    <source>
        <strain evidence="1">Mar42</strain>
    </source>
</reference>
<accession>A0A8F5MJQ6</accession>
<organism evidence="1">
    <name type="scientific">Microvirus mar42</name>
    <dbReference type="NCBI Taxonomy" id="2851177"/>
    <lineage>
        <taxon>Viruses</taxon>
        <taxon>Monodnaviria</taxon>
        <taxon>Sangervirae</taxon>
        <taxon>Phixviricota</taxon>
        <taxon>Malgrandaviricetes</taxon>
        <taxon>Petitvirales</taxon>
        <taxon>Microviridae</taxon>
    </lineage>
</organism>